<reference evidence="12 13" key="1">
    <citation type="submission" date="2019-12" db="EMBL/GenBank/DDBJ databases">
        <authorList>
            <person name="Li C."/>
            <person name="Zhao J."/>
        </authorList>
    </citation>
    <scope>NUCLEOTIDE SEQUENCE [LARGE SCALE GENOMIC DNA]</scope>
    <source>
        <strain evidence="12 13">NEAU-DD11</strain>
    </source>
</reference>
<keyword evidence="3" id="KW-0645">Protease</keyword>
<proteinExistence type="inferred from homology"/>
<protein>
    <recommendedName>
        <fullName evidence="11">Murein endopeptidase K</fullName>
    </recommendedName>
</protein>
<dbReference type="InterPro" id="IPR006311">
    <property type="entry name" value="TAT_signal"/>
</dbReference>
<evidence type="ECO:0000256" key="1">
    <source>
        <dbReference type="ARBA" id="ARBA00001947"/>
    </source>
</evidence>
<comment type="pathway">
    <text evidence="2">Cell wall biogenesis; cell wall polysaccharide biosynthesis.</text>
</comment>
<gene>
    <name evidence="12" type="ORF">GPY61_00490</name>
</gene>
<keyword evidence="9" id="KW-0961">Cell wall biogenesis/degradation</keyword>
<evidence type="ECO:0000256" key="8">
    <source>
        <dbReference type="ARBA" id="ARBA00023049"/>
    </source>
</evidence>
<dbReference type="GO" id="GO:0006508">
    <property type="term" value="P:proteolysis"/>
    <property type="evidence" value="ECO:0007669"/>
    <property type="project" value="UniProtKB-KW"/>
</dbReference>
<evidence type="ECO:0000256" key="9">
    <source>
        <dbReference type="ARBA" id="ARBA00023316"/>
    </source>
</evidence>
<evidence type="ECO:0000256" key="11">
    <source>
        <dbReference type="ARBA" id="ARBA00093666"/>
    </source>
</evidence>
<dbReference type="PROSITE" id="PS51318">
    <property type="entry name" value="TAT"/>
    <property type="match status" value="1"/>
</dbReference>
<dbReference type="InterPro" id="IPR010275">
    <property type="entry name" value="MepK"/>
</dbReference>
<dbReference type="GO" id="GO:0046872">
    <property type="term" value="F:metal ion binding"/>
    <property type="evidence" value="ECO:0007669"/>
    <property type="project" value="UniProtKB-KW"/>
</dbReference>
<evidence type="ECO:0000313" key="12">
    <source>
        <dbReference type="EMBL" id="MVW58401.1"/>
    </source>
</evidence>
<comment type="similarity">
    <text evidence="10">Belongs to the peptidase M15 family.</text>
</comment>
<keyword evidence="4" id="KW-0479">Metal-binding</keyword>
<name>A0A7X3FUU9_9BURK</name>
<dbReference type="SUPFAM" id="SSF55166">
    <property type="entry name" value="Hedgehog/DD-peptidase"/>
    <property type="match status" value="1"/>
</dbReference>
<dbReference type="GO" id="GO:0008237">
    <property type="term" value="F:metallopeptidase activity"/>
    <property type="evidence" value="ECO:0007669"/>
    <property type="project" value="UniProtKB-KW"/>
</dbReference>
<dbReference type="RefSeq" id="WP_160406531.1">
    <property type="nucleotide sequence ID" value="NZ_WSES01000001.1"/>
</dbReference>
<evidence type="ECO:0000256" key="10">
    <source>
        <dbReference type="ARBA" id="ARBA00093448"/>
    </source>
</evidence>
<evidence type="ECO:0000256" key="7">
    <source>
        <dbReference type="ARBA" id="ARBA00022833"/>
    </source>
</evidence>
<keyword evidence="8" id="KW-0482">Metalloprotease</keyword>
<organism evidence="12 13">
    <name type="scientific">Massilia cellulosiltytica</name>
    <dbReference type="NCBI Taxonomy" id="2683234"/>
    <lineage>
        <taxon>Bacteria</taxon>
        <taxon>Pseudomonadati</taxon>
        <taxon>Pseudomonadota</taxon>
        <taxon>Betaproteobacteria</taxon>
        <taxon>Burkholderiales</taxon>
        <taxon>Oxalobacteraceae</taxon>
        <taxon>Telluria group</taxon>
        <taxon>Massilia</taxon>
    </lineage>
</organism>
<dbReference type="Gene3D" id="3.30.1380.10">
    <property type="match status" value="1"/>
</dbReference>
<dbReference type="AlphaFoldDB" id="A0A7X3FUU9"/>
<evidence type="ECO:0000256" key="3">
    <source>
        <dbReference type="ARBA" id="ARBA00022670"/>
    </source>
</evidence>
<dbReference type="PANTHER" id="PTHR37425:SF1">
    <property type="entry name" value="OUTER MEMBRANE PROTEIN"/>
    <property type="match status" value="1"/>
</dbReference>
<dbReference type="EMBL" id="WSES01000001">
    <property type="protein sequence ID" value="MVW58401.1"/>
    <property type="molecule type" value="Genomic_DNA"/>
</dbReference>
<sequence>MNQRRSFLKSSAVLASVLGAPAIRTSAKTLPDAPVSPVAPNERIVRLYNTHTGESLRTIFWAEGEFIPEAMQDINKLLRDHRNNKISAIDPKLLVLLDRISAQYGNHPTVHVISGYRSPETNEMLHEKTGGVAKHSLHMEGKAIDVRIPGQDLARLHKIAMAQKAGGVGYYPDSQFVHMDVGRVRYW</sequence>
<keyword evidence="7" id="KW-0862">Zinc</keyword>
<comment type="cofactor">
    <cofactor evidence="1">
        <name>Zn(2+)</name>
        <dbReference type="ChEBI" id="CHEBI:29105"/>
    </cofactor>
</comment>
<evidence type="ECO:0000256" key="5">
    <source>
        <dbReference type="ARBA" id="ARBA00022729"/>
    </source>
</evidence>
<keyword evidence="5" id="KW-0732">Signal</keyword>
<dbReference type="PANTHER" id="PTHR37425">
    <property type="match status" value="1"/>
</dbReference>
<dbReference type="GO" id="GO:0071555">
    <property type="term" value="P:cell wall organization"/>
    <property type="evidence" value="ECO:0007669"/>
    <property type="project" value="UniProtKB-KW"/>
</dbReference>
<keyword evidence="6" id="KW-0378">Hydrolase</keyword>
<accession>A0A7X3FUU9</accession>
<evidence type="ECO:0000256" key="2">
    <source>
        <dbReference type="ARBA" id="ARBA00004776"/>
    </source>
</evidence>
<evidence type="ECO:0000313" key="13">
    <source>
        <dbReference type="Proteomes" id="UP000443353"/>
    </source>
</evidence>
<dbReference type="InterPro" id="IPR009045">
    <property type="entry name" value="Zn_M74/Hedgehog-like"/>
</dbReference>
<evidence type="ECO:0000256" key="6">
    <source>
        <dbReference type="ARBA" id="ARBA00022801"/>
    </source>
</evidence>
<comment type="caution">
    <text evidence="12">The sequence shown here is derived from an EMBL/GenBank/DDBJ whole genome shotgun (WGS) entry which is preliminary data.</text>
</comment>
<dbReference type="Pfam" id="PF05951">
    <property type="entry name" value="Peptidase_M15_2"/>
    <property type="match status" value="1"/>
</dbReference>
<dbReference type="CDD" id="cd14844">
    <property type="entry name" value="Zn-DD-carboxypeptidase_like"/>
    <property type="match status" value="1"/>
</dbReference>
<dbReference type="Proteomes" id="UP000443353">
    <property type="component" value="Unassembled WGS sequence"/>
</dbReference>
<keyword evidence="13" id="KW-1185">Reference proteome</keyword>
<evidence type="ECO:0000256" key="4">
    <source>
        <dbReference type="ARBA" id="ARBA00022723"/>
    </source>
</evidence>